<gene>
    <name evidence="2" type="ordered locus">KSE_60990</name>
</gene>
<dbReference type="KEGG" id="ksk:KSE_60990"/>
<dbReference type="PANTHER" id="PTHR11461:SF211">
    <property type="entry name" value="GH10112P-RELATED"/>
    <property type="match status" value="1"/>
</dbReference>
<reference evidence="2 3" key="1">
    <citation type="journal article" date="2010" name="DNA Res.">
        <title>Genome sequence of Kitasatospora setae NBRC 14216T: an evolutionary snapshot of the family Streptomycetaceae.</title>
        <authorList>
            <person name="Ichikawa N."/>
            <person name="Oguchi A."/>
            <person name="Ikeda H."/>
            <person name="Ishikawa J."/>
            <person name="Kitani S."/>
            <person name="Watanabe Y."/>
            <person name="Nakamura S."/>
            <person name="Katano Y."/>
            <person name="Kishi E."/>
            <person name="Sasagawa M."/>
            <person name="Ankai A."/>
            <person name="Fukui S."/>
            <person name="Hashimoto Y."/>
            <person name="Kamata S."/>
            <person name="Otoguro M."/>
            <person name="Tanikawa S."/>
            <person name="Nihira T."/>
            <person name="Horinouchi S."/>
            <person name="Ohnishi Y."/>
            <person name="Hayakawa M."/>
            <person name="Kuzuyama T."/>
            <person name="Arisawa A."/>
            <person name="Nomoto F."/>
            <person name="Miura H."/>
            <person name="Takahashi Y."/>
            <person name="Fujita N."/>
        </authorList>
    </citation>
    <scope>NUCLEOTIDE SEQUENCE [LARGE SCALE GENOMIC DNA]</scope>
    <source>
        <strain evidence="3">ATCC 33774 / DSM 43861 / JCM 3304 / KCC A-0304 / NBRC 14216 / KM-6054</strain>
    </source>
</reference>
<dbReference type="PANTHER" id="PTHR11461">
    <property type="entry name" value="SERINE PROTEASE INHIBITOR, SERPIN"/>
    <property type="match status" value="1"/>
</dbReference>
<dbReference type="GO" id="GO:0004867">
    <property type="term" value="F:serine-type endopeptidase inhibitor activity"/>
    <property type="evidence" value="ECO:0007669"/>
    <property type="project" value="InterPro"/>
</dbReference>
<dbReference type="eggNOG" id="COG4826">
    <property type="taxonomic scope" value="Bacteria"/>
</dbReference>
<evidence type="ECO:0000313" key="2">
    <source>
        <dbReference type="EMBL" id="BAJ31865.1"/>
    </source>
</evidence>
<evidence type="ECO:0000313" key="3">
    <source>
        <dbReference type="Proteomes" id="UP000007076"/>
    </source>
</evidence>
<dbReference type="Gene3D" id="3.30.497.10">
    <property type="entry name" value="Antithrombin, subunit I, domain 2"/>
    <property type="match status" value="2"/>
</dbReference>
<name>E4N131_KITSK</name>
<proteinExistence type="predicted"/>
<protein>
    <recommendedName>
        <fullName evidence="1">Serpin domain-containing protein</fullName>
    </recommendedName>
</protein>
<dbReference type="HOGENOM" id="CLU_041784_0_0_11"/>
<dbReference type="STRING" id="452652.KSE_60990"/>
<dbReference type="EMBL" id="AP010968">
    <property type="protein sequence ID" value="BAJ31865.1"/>
    <property type="molecule type" value="Genomic_DNA"/>
</dbReference>
<accession>E4N131</accession>
<dbReference type="Proteomes" id="UP000007076">
    <property type="component" value="Chromosome"/>
</dbReference>
<dbReference type="AlphaFoldDB" id="E4N131"/>
<dbReference type="PATRIC" id="fig|452652.3.peg.6111"/>
<dbReference type="Pfam" id="PF00079">
    <property type="entry name" value="Serpin"/>
    <property type="match status" value="1"/>
</dbReference>
<dbReference type="SUPFAM" id="SSF56574">
    <property type="entry name" value="Serpins"/>
    <property type="match status" value="2"/>
</dbReference>
<dbReference type="GO" id="GO:0005615">
    <property type="term" value="C:extracellular space"/>
    <property type="evidence" value="ECO:0007669"/>
    <property type="project" value="InterPro"/>
</dbReference>
<sequence>MPMHQTVRAVNELTARWARTAPAPGRNTVFSGPGAWAPLALLAAGAAGPAAAELADALGVPPDRAAAAGRDLLAVLDRTPGVAAALGLWTRAGLPLEPGWTAALPPHGHARLTGDPATDRAALDGWAAERTGGLIPRMPAVLTPDTELLLAGALTVRTDWIRRFQAAPEEIEEGPWAGRVAAGLFRSTTLLDRVGVAETEAGPLTVLKVLGRAGVDVHLCLGPEDAHPGTVLAAAVRTAERPRLLRPGTELPGGAAGPGLYVYRERSHSREPRLFVDTVEFDLAADHDLLARPDLFGLPTAADTGRGHFPGISPEPLAVGAARQAATAVFGPRGFRAAAVTAFGAVAGGIDTRRPPYLARRINASFDRPFGFLAVQRGSRLVLAAGWVAEPTPGELPSWD</sequence>
<dbReference type="InterPro" id="IPR042178">
    <property type="entry name" value="Serpin_sf_1"/>
</dbReference>
<feature type="domain" description="Serpin" evidence="1">
    <location>
        <begin position="23"/>
        <end position="167"/>
    </location>
</feature>
<organism evidence="2 3">
    <name type="scientific">Kitasatospora setae (strain ATCC 33774 / DSM 43861 / JCM 3304 / KCC A-0304 / NBRC 14216 / KM-6054)</name>
    <name type="common">Streptomyces setae</name>
    <dbReference type="NCBI Taxonomy" id="452652"/>
    <lineage>
        <taxon>Bacteria</taxon>
        <taxon>Bacillati</taxon>
        <taxon>Actinomycetota</taxon>
        <taxon>Actinomycetes</taxon>
        <taxon>Kitasatosporales</taxon>
        <taxon>Streptomycetaceae</taxon>
        <taxon>Kitasatospora</taxon>
    </lineage>
</organism>
<dbReference type="InterPro" id="IPR023796">
    <property type="entry name" value="Serpin_dom"/>
</dbReference>
<evidence type="ECO:0000259" key="1">
    <source>
        <dbReference type="Pfam" id="PF00079"/>
    </source>
</evidence>
<dbReference type="InterPro" id="IPR036186">
    <property type="entry name" value="Serpin_sf"/>
</dbReference>
<keyword evidence="3" id="KW-1185">Reference proteome</keyword>
<dbReference type="InterPro" id="IPR000215">
    <property type="entry name" value="Serpin_fam"/>
</dbReference>